<feature type="signal peptide" evidence="1">
    <location>
        <begin position="1"/>
        <end position="23"/>
    </location>
</feature>
<reference evidence="2" key="1">
    <citation type="submission" date="2023-06" db="EMBL/GenBank/DDBJ databases">
        <title>Genome-scale phylogeny and comparative genomics of the fungal order Sordariales.</title>
        <authorList>
            <consortium name="Lawrence Berkeley National Laboratory"/>
            <person name="Hensen N."/>
            <person name="Bonometti L."/>
            <person name="Westerberg I."/>
            <person name="Brannstrom I.O."/>
            <person name="Guillou S."/>
            <person name="Cros-Aarteil S."/>
            <person name="Calhoun S."/>
            <person name="Haridas S."/>
            <person name="Kuo A."/>
            <person name="Mondo S."/>
            <person name="Pangilinan J."/>
            <person name="Riley R."/>
            <person name="Labutti K."/>
            <person name="Andreopoulos B."/>
            <person name="Lipzen A."/>
            <person name="Chen C."/>
            <person name="Yanf M."/>
            <person name="Daum C."/>
            <person name="Ng V."/>
            <person name="Clum A."/>
            <person name="Steindorff A."/>
            <person name="Ohm R."/>
            <person name="Martin F."/>
            <person name="Silar P."/>
            <person name="Natvig D."/>
            <person name="Lalanne C."/>
            <person name="Gautier V."/>
            <person name="Ament-Velasquez S.L."/>
            <person name="Kruys A."/>
            <person name="Hutchinson M.I."/>
            <person name="Powell A.J."/>
            <person name="Barry K."/>
            <person name="Miller A.N."/>
            <person name="Grigoriev I.V."/>
            <person name="Debuchy R."/>
            <person name="Gladieux P."/>
            <person name="Thoren M.H."/>
            <person name="Johannesson H."/>
        </authorList>
    </citation>
    <scope>NUCLEOTIDE SEQUENCE</scope>
    <source>
        <strain evidence="2">SMH4607-1</strain>
    </source>
</reference>
<dbReference type="Proteomes" id="UP001172102">
    <property type="component" value="Unassembled WGS sequence"/>
</dbReference>
<protein>
    <submittedName>
        <fullName evidence="2">Uncharacterized protein</fullName>
    </submittedName>
</protein>
<gene>
    <name evidence="2" type="ORF">B0H67DRAFT_586733</name>
</gene>
<evidence type="ECO:0000313" key="2">
    <source>
        <dbReference type="EMBL" id="KAK0711982.1"/>
    </source>
</evidence>
<organism evidence="2 3">
    <name type="scientific">Lasiosphaeris hirsuta</name>
    <dbReference type="NCBI Taxonomy" id="260670"/>
    <lineage>
        <taxon>Eukaryota</taxon>
        <taxon>Fungi</taxon>
        <taxon>Dikarya</taxon>
        <taxon>Ascomycota</taxon>
        <taxon>Pezizomycotina</taxon>
        <taxon>Sordariomycetes</taxon>
        <taxon>Sordariomycetidae</taxon>
        <taxon>Sordariales</taxon>
        <taxon>Lasiosphaeriaceae</taxon>
        <taxon>Lasiosphaeris</taxon>
    </lineage>
</organism>
<dbReference type="AlphaFoldDB" id="A0AA40DSS2"/>
<dbReference type="EMBL" id="JAUKUA010000005">
    <property type="protein sequence ID" value="KAK0711982.1"/>
    <property type="molecule type" value="Genomic_DNA"/>
</dbReference>
<evidence type="ECO:0000313" key="3">
    <source>
        <dbReference type="Proteomes" id="UP001172102"/>
    </source>
</evidence>
<keyword evidence="3" id="KW-1185">Reference proteome</keyword>
<feature type="chain" id="PRO_5041458653" evidence="1">
    <location>
        <begin position="24"/>
        <end position="160"/>
    </location>
</feature>
<comment type="caution">
    <text evidence="2">The sequence shown here is derived from an EMBL/GenBank/DDBJ whole genome shotgun (WGS) entry which is preliminary data.</text>
</comment>
<name>A0AA40DSS2_9PEZI</name>
<accession>A0AA40DSS2</accession>
<evidence type="ECO:0000256" key="1">
    <source>
        <dbReference type="SAM" id="SignalP"/>
    </source>
</evidence>
<proteinExistence type="predicted"/>
<keyword evidence="1" id="KW-0732">Signal</keyword>
<sequence>MRPTCSFPLSLLIASLSPTSVFSQPTPVDFDPGFWSISINGGSAASGWRWHDLYANYSSTPDITTHCKWLYDPALRNDTTTCSGDPSFRYLWGNGQASITVQQTINVAVAGIQGEVLIEGTALFTYKANLGANGRQFEGAVRVNATVVHKGVETARESAE</sequence>